<evidence type="ECO:0000256" key="1">
    <source>
        <dbReference type="ARBA" id="ARBA00023016"/>
    </source>
</evidence>
<reference evidence="6" key="1">
    <citation type="journal article" date="2018" name="Nat. Microbiol.">
        <title>Leveraging single-cell genomics to expand the fungal tree of life.</title>
        <authorList>
            <person name="Ahrendt S.R."/>
            <person name="Quandt C.A."/>
            <person name="Ciobanu D."/>
            <person name="Clum A."/>
            <person name="Salamov A."/>
            <person name="Andreopoulos B."/>
            <person name="Cheng J.F."/>
            <person name="Woyke T."/>
            <person name="Pelin A."/>
            <person name="Henrissat B."/>
            <person name="Reynolds N.K."/>
            <person name="Benny G.L."/>
            <person name="Smith M.E."/>
            <person name="James T.Y."/>
            <person name="Grigoriev I.V."/>
        </authorList>
    </citation>
    <scope>NUCLEOTIDE SEQUENCE [LARGE SCALE GENOMIC DNA]</scope>
    <source>
        <strain evidence="6">CSF55</strain>
    </source>
</reference>
<dbReference type="CDD" id="cd06464">
    <property type="entry name" value="ACD_sHsps-like"/>
    <property type="match status" value="1"/>
</dbReference>
<gene>
    <name evidence="5" type="ORF">ROZALSC1DRAFT_10693</name>
</gene>
<evidence type="ECO:0000256" key="2">
    <source>
        <dbReference type="PROSITE-ProRule" id="PRU00285"/>
    </source>
</evidence>
<dbReference type="PANTHER" id="PTHR11527">
    <property type="entry name" value="HEAT-SHOCK PROTEIN 20 FAMILY MEMBER"/>
    <property type="match status" value="1"/>
</dbReference>
<dbReference type="Pfam" id="PF00011">
    <property type="entry name" value="HSP20"/>
    <property type="match status" value="1"/>
</dbReference>
<dbReference type="Gene3D" id="2.60.40.790">
    <property type="match status" value="1"/>
</dbReference>
<dbReference type="InterPro" id="IPR002068">
    <property type="entry name" value="A-crystallin/Hsp20_dom"/>
</dbReference>
<evidence type="ECO:0000259" key="4">
    <source>
        <dbReference type="PROSITE" id="PS01031"/>
    </source>
</evidence>
<protein>
    <submittedName>
        <fullName evidence="5">HSP20-like chaperone</fullName>
    </submittedName>
</protein>
<sequence>LIIMNRLQRVLINDLNRISKIFEEPLIKSSFNFSPHLTSNKMKDYREMNADVIETPKDFKIEAELPGVKKEDIKLEILNGNTLMISGELKSEKTWEDKGNHDHETPTFWARERMYGIFKRQFPLPENAKVEGKLMCQILLEIKANYSDGILNIEIPKNEEQEIENRKAIPIEG</sequence>
<evidence type="ECO:0000313" key="5">
    <source>
        <dbReference type="EMBL" id="RKP22003.1"/>
    </source>
</evidence>
<name>A0A4P9YQC0_ROZAC</name>
<dbReference type="InterPro" id="IPR031107">
    <property type="entry name" value="Small_HSP"/>
</dbReference>
<proteinExistence type="inferred from homology"/>
<dbReference type="Proteomes" id="UP000281549">
    <property type="component" value="Unassembled WGS sequence"/>
</dbReference>
<dbReference type="EMBL" id="ML004915">
    <property type="protein sequence ID" value="RKP22003.1"/>
    <property type="molecule type" value="Genomic_DNA"/>
</dbReference>
<dbReference type="InterPro" id="IPR008978">
    <property type="entry name" value="HSP20-like_chaperone"/>
</dbReference>
<evidence type="ECO:0000256" key="3">
    <source>
        <dbReference type="RuleBase" id="RU003616"/>
    </source>
</evidence>
<accession>A0A4P9YQC0</accession>
<feature type="domain" description="SHSP" evidence="4">
    <location>
        <begin position="41"/>
        <end position="173"/>
    </location>
</feature>
<organism evidence="5 6">
    <name type="scientific">Rozella allomycis (strain CSF55)</name>
    <dbReference type="NCBI Taxonomy" id="988480"/>
    <lineage>
        <taxon>Eukaryota</taxon>
        <taxon>Fungi</taxon>
        <taxon>Fungi incertae sedis</taxon>
        <taxon>Cryptomycota</taxon>
        <taxon>Cryptomycota incertae sedis</taxon>
        <taxon>Rozella</taxon>
    </lineage>
</organism>
<evidence type="ECO:0000313" key="6">
    <source>
        <dbReference type="Proteomes" id="UP000281549"/>
    </source>
</evidence>
<dbReference type="SUPFAM" id="SSF49764">
    <property type="entry name" value="HSP20-like chaperones"/>
    <property type="match status" value="1"/>
</dbReference>
<feature type="non-terminal residue" evidence="5">
    <location>
        <position position="1"/>
    </location>
</feature>
<dbReference type="PROSITE" id="PS01031">
    <property type="entry name" value="SHSP"/>
    <property type="match status" value="1"/>
</dbReference>
<dbReference type="AlphaFoldDB" id="A0A4P9YQC0"/>
<comment type="similarity">
    <text evidence="2 3">Belongs to the small heat shock protein (HSP20) family.</text>
</comment>
<keyword evidence="1" id="KW-0346">Stress response</keyword>